<keyword evidence="2" id="KW-1185">Reference proteome</keyword>
<dbReference type="Proteomes" id="UP001177021">
    <property type="component" value="Unassembled WGS sequence"/>
</dbReference>
<sequence length="213" mass="23898">MARKFENVKDVDDGKDLWKISVNVKEKWSNLKDGKESIELMVVDNKGDDIYVFIPSEVIHNSEQEIAITVNNTYTMQNFQVSKNDDLYKASHHVYKLRYKLDVEVGDGHVKATFVFWDRECEQLIGKSVTDNPTVESVVQKKVEAEPTTTDADVADGDDIVILTFSLSASDEIDPDLLGMKTPSNRSGNDLMSTSQDAELEDVIGAKAYPQKC</sequence>
<gene>
    <name evidence="1" type="ORF">MILVUS5_LOCUS193</name>
</gene>
<comment type="caution">
    <text evidence="1">The sequence shown here is derived from an EMBL/GenBank/DDBJ whole genome shotgun (WGS) entry which is preliminary data.</text>
</comment>
<accession>A0ACB0I6W6</accession>
<reference evidence="1" key="1">
    <citation type="submission" date="2023-10" db="EMBL/GenBank/DDBJ databases">
        <authorList>
            <person name="Rodriguez Cubillos JULIANA M."/>
            <person name="De Vega J."/>
        </authorList>
    </citation>
    <scope>NUCLEOTIDE SEQUENCE</scope>
</reference>
<protein>
    <submittedName>
        <fullName evidence="1">Uncharacterized protein</fullName>
    </submittedName>
</protein>
<evidence type="ECO:0000313" key="1">
    <source>
        <dbReference type="EMBL" id="CAJ2627817.1"/>
    </source>
</evidence>
<dbReference type="EMBL" id="CASHSV030000001">
    <property type="protein sequence ID" value="CAJ2627817.1"/>
    <property type="molecule type" value="Genomic_DNA"/>
</dbReference>
<evidence type="ECO:0000313" key="2">
    <source>
        <dbReference type="Proteomes" id="UP001177021"/>
    </source>
</evidence>
<proteinExistence type="predicted"/>
<name>A0ACB0I6W6_TRIPR</name>
<organism evidence="1 2">
    <name type="scientific">Trifolium pratense</name>
    <name type="common">Red clover</name>
    <dbReference type="NCBI Taxonomy" id="57577"/>
    <lineage>
        <taxon>Eukaryota</taxon>
        <taxon>Viridiplantae</taxon>
        <taxon>Streptophyta</taxon>
        <taxon>Embryophyta</taxon>
        <taxon>Tracheophyta</taxon>
        <taxon>Spermatophyta</taxon>
        <taxon>Magnoliopsida</taxon>
        <taxon>eudicotyledons</taxon>
        <taxon>Gunneridae</taxon>
        <taxon>Pentapetalae</taxon>
        <taxon>rosids</taxon>
        <taxon>fabids</taxon>
        <taxon>Fabales</taxon>
        <taxon>Fabaceae</taxon>
        <taxon>Papilionoideae</taxon>
        <taxon>50 kb inversion clade</taxon>
        <taxon>NPAAA clade</taxon>
        <taxon>Hologalegina</taxon>
        <taxon>IRL clade</taxon>
        <taxon>Trifolieae</taxon>
        <taxon>Trifolium</taxon>
    </lineage>
</organism>